<dbReference type="EMBL" id="GL882885">
    <property type="protein sequence ID" value="EGF79936.1"/>
    <property type="molecule type" value="Genomic_DNA"/>
</dbReference>
<keyword evidence="4" id="KW-1185">Reference proteome</keyword>
<evidence type="ECO:0000256" key="1">
    <source>
        <dbReference type="SAM" id="MobiDB-lite"/>
    </source>
</evidence>
<organism evidence="3 4">
    <name type="scientific">Batrachochytrium dendrobatidis (strain JAM81 / FGSC 10211)</name>
    <name type="common">Frog chytrid fungus</name>
    <dbReference type="NCBI Taxonomy" id="684364"/>
    <lineage>
        <taxon>Eukaryota</taxon>
        <taxon>Fungi</taxon>
        <taxon>Fungi incertae sedis</taxon>
        <taxon>Chytridiomycota</taxon>
        <taxon>Chytridiomycota incertae sedis</taxon>
        <taxon>Chytridiomycetes</taxon>
        <taxon>Rhizophydiales</taxon>
        <taxon>Rhizophydiales incertae sedis</taxon>
        <taxon>Batrachochytrium</taxon>
    </lineage>
</organism>
<evidence type="ECO:0000313" key="4">
    <source>
        <dbReference type="Proteomes" id="UP000007241"/>
    </source>
</evidence>
<dbReference type="OMA" id="DISKQPE"/>
<name>F4P453_BATDJ</name>
<feature type="domain" description="WKF" evidence="2">
    <location>
        <begin position="238"/>
        <end position="299"/>
    </location>
</feature>
<feature type="compositionally biased region" description="Basic and acidic residues" evidence="1">
    <location>
        <begin position="310"/>
        <end position="321"/>
    </location>
</feature>
<feature type="region of interest" description="Disordered" evidence="1">
    <location>
        <begin position="187"/>
        <end position="229"/>
    </location>
</feature>
<dbReference type="RefSeq" id="XP_006679729.1">
    <property type="nucleotide sequence ID" value="XM_006679666.1"/>
</dbReference>
<feature type="compositionally biased region" description="Basic and acidic residues" evidence="1">
    <location>
        <begin position="220"/>
        <end position="229"/>
    </location>
</feature>
<dbReference type="GeneID" id="18243433"/>
<feature type="region of interest" description="Disordered" evidence="1">
    <location>
        <begin position="49"/>
        <end position="107"/>
    </location>
</feature>
<dbReference type="PANTHER" id="PTHR22306:SF2">
    <property type="entry name" value="CHROMOSOME 7 OPEN READING FRAME 50"/>
    <property type="match status" value="1"/>
</dbReference>
<dbReference type="AlphaFoldDB" id="F4P453"/>
<dbReference type="HOGENOM" id="CLU_760722_0_0_1"/>
<dbReference type="InterPro" id="IPR019327">
    <property type="entry name" value="WKF"/>
</dbReference>
<dbReference type="PANTHER" id="PTHR22306">
    <property type="entry name" value="CHROMOSOME 7 OPEN READING FRAME 50"/>
    <property type="match status" value="1"/>
</dbReference>
<accession>F4P453</accession>
<gene>
    <name evidence="3" type="ORF">BATDEDRAFT_89288</name>
</gene>
<feature type="region of interest" description="Disordered" evidence="1">
    <location>
        <begin position="310"/>
        <end position="336"/>
    </location>
</feature>
<dbReference type="Pfam" id="PF10180">
    <property type="entry name" value="WKF"/>
    <property type="match status" value="1"/>
</dbReference>
<evidence type="ECO:0000313" key="3">
    <source>
        <dbReference type="EMBL" id="EGF79936.1"/>
    </source>
</evidence>
<proteinExistence type="predicted"/>
<evidence type="ECO:0000259" key="2">
    <source>
        <dbReference type="Pfam" id="PF10180"/>
    </source>
</evidence>
<dbReference type="OrthoDB" id="10261563at2759"/>
<dbReference type="InParanoid" id="F4P453"/>
<protein>
    <recommendedName>
        <fullName evidence="2">WKF domain-containing protein</fullName>
    </recommendedName>
</protein>
<feature type="compositionally biased region" description="Acidic residues" evidence="1">
    <location>
        <begin position="322"/>
        <end position="334"/>
    </location>
</feature>
<feature type="compositionally biased region" description="Basic and acidic residues" evidence="1">
    <location>
        <begin position="55"/>
        <end position="66"/>
    </location>
</feature>
<dbReference type="Proteomes" id="UP000007241">
    <property type="component" value="Unassembled WGS sequence"/>
</dbReference>
<dbReference type="STRING" id="684364.F4P453"/>
<feature type="compositionally biased region" description="Polar residues" evidence="1">
    <location>
        <begin position="84"/>
        <end position="93"/>
    </location>
</feature>
<sequence length="364" mass="41147">MSDKRVADRSASVSIAKKIRFDDDGDVAEVAEVVPEFTVAAPIPRINEPAAVHRHQLDAEQRSELQRKRKEQWLQRQGLPISEENASSTSKVSMTPPAAMTVHPERQNREDQILAESRAAVAEAEAAKVAKRLPTPKMPVEIRKAMQKQRRIMSKAKLEEELLNLSANPNPSIESNDSAPTSIETVAQKTADENDTENAKQTLVPPPSKATNKKARSKKGGNELDHEPDLKAKQAAMDYLDLFINNRKQWKFQKVRQIWILRNLYYQAMVTEKQFKDALSYMKDMGARAKEETIVEANTILEQVRKAKEAIKTQDGKTGDDNDKDSEMEDGDEKDLDKKKVLNVAATETMYKRAKKVIKKMQEK</sequence>
<reference evidence="3 4" key="1">
    <citation type="submission" date="2009-12" db="EMBL/GenBank/DDBJ databases">
        <title>The draft genome of Batrachochytrium dendrobatidis.</title>
        <authorList>
            <consortium name="US DOE Joint Genome Institute (JGI-PGF)"/>
            <person name="Kuo A."/>
            <person name="Salamov A."/>
            <person name="Schmutz J."/>
            <person name="Lucas S."/>
            <person name="Pitluck S."/>
            <person name="Rosenblum E."/>
            <person name="Stajich J."/>
            <person name="Eisen M."/>
            <person name="Grigoriev I.V."/>
        </authorList>
    </citation>
    <scope>NUCLEOTIDE SEQUENCE [LARGE SCALE GENOMIC DNA]</scope>
    <source>
        <strain evidence="4">JAM81 / FGSC 10211</strain>
    </source>
</reference>